<dbReference type="InterPro" id="IPR005475">
    <property type="entry name" value="Transketolase-like_Pyr-bd"/>
</dbReference>
<dbReference type="Pfam" id="PF22613">
    <property type="entry name" value="Transketolase_C_1"/>
    <property type="match status" value="1"/>
</dbReference>
<keyword evidence="13" id="KW-1185">Reference proteome</keyword>
<dbReference type="PANTHER" id="PTHR43522">
    <property type="entry name" value="TRANSKETOLASE"/>
    <property type="match status" value="1"/>
</dbReference>
<dbReference type="Gene3D" id="3.40.50.970">
    <property type="match status" value="2"/>
</dbReference>
<dbReference type="Pfam" id="PF00456">
    <property type="entry name" value="Transketolase_N"/>
    <property type="match status" value="1"/>
</dbReference>
<dbReference type="PROSITE" id="PS00801">
    <property type="entry name" value="TRANSKETOLASE_1"/>
    <property type="match status" value="1"/>
</dbReference>
<sequence>MQTDPIDTLSINTIRLLAADMVEKARSGHPGMPMGAAPMAYVLWTRIMKHNPENPQWLNRDRFVLSAGHGSALLYSLLHLCGYDLDMEDLQQFRQWGSRTPGHPEYGHTPGVETTTGPLGQGLANAVGMAIAERYAAGRLNRQNFNLIDYHTWVICGDGDLMEGISSEAASIAGHLKLEKLVCLYDHNRISIEGSTGLAFTEDVAKRFDAFGWHVLEVDGNDTAAVEQALREARKGTGKPVLVMASTNIGYGSPAKQDSAASHGAPLGEDELATVKRNFGFPADEAFHIPEPVRAHMSAAIDKGRQAEEEWIELLASFREHHPDIADRLAALQEHHLDEGWEKMLPEFDPDEKLATRKASQQVLHALVGTLPFLVGGSADLAPSTGTALKHATDFNHENYSGTNFRFGVREHAMGAITNGMALSGLLRPYGATFLVFADYMKPPLRLSALMQIPSTFIFTHDSIAVGEDGPTHQPVEQLIMLRSIPGLTVIRPADACETASAWKTILENRKPVALVLSRQSLPVLDPARYPCRQGTPKGGYILAEWGNASGSGFKPVIIIATGAEVHIALDARQILEEEGIPTRVVSMPSIELFEEQPEEYRHNVLPPSIRKRVVVEAASPMCWHRYATDEGTIVGVSGFGASAPGERVLEEYGFTSQRVAKAAKSLL</sequence>
<dbReference type="InterPro" id="IPR033247">
    <property type="entry name" value="Transketolase_fam"/>
</dbReference>
<comment type="cofactor">
    <cofactor evidence="1">
        <name>Mg(2+)</name>
        <dbReference type="ChEBI" id="CHEBI:18420"/>
    </cofactor>
</comment>
<feature type="domain" description="Transketolase-like pyrimidine-binding" evidence="11">
    <location>
        <begin position="354"/>
        <end position="524"/>
    </location>
</feature>
<dbReference type="InterPro" id="IPR009014">
    <property type="entry name" value="Transketo_C/PFOR_II"/>
</dbReference>
<evidence type="ECO:0000256" key="9">
    <source>
        <dbReference type="ARBA" id="ARBA00049473"/>
    </source>
</evidence>
<evidence type="ECO:0000259" key="11">
    <source>
        <dbReference type="SMART" id="SM00861"/>
    </source>
</evidence>
<comment type="catalytic activity">
    <reaction evidence="9">
        <text>D-sedoheptulose 7-phosphate + D-glyceraldehyde 3-phosphate = aldehydo-D-ribose 5-phosphate + D-xylulose 5-phosphate</text>
        <dbReference type="Rhea" id="RHEA:10508"/>
        <dbReference type="ChEBI" id="CHEBI:57483"/>
        <dbReference type="ChEBI" id="CHEBI:57737"/>
        <dbReference type="ChEBI" id="CHEBI:58273"/>
        <dbReference type="ChEBI" id="CHEBI:59776"/>
        <dbReference type="EC" id="2.2.1.1"/>
    </reaction>
</comment>
<dbReference type="Pfam" id="PF02779">
    <property type="entry name" value="Transket_pyr"/>
    <property type="match status" value="1"/>
</dbReference>
<keyword evidence="7" id="KW-0460">Magnesium</keyword>
<gene>
    <name evidence="12" type="primary">tkt</name>
    <name evidence="12" type="ORF">INT08_00375</name>
</gene>
<dbReference type="SUPFAM" id="SSF52922">
    <property type="entry name" value="TK C-terminal domain-like"/>
    <property type="match status" value="1"/>
</dbReference>
<evidence type="ECO:0000256" key="1">
    <source>
        <dbReference type="ARBA" id="ARBA00001946"/>
    </source>
</evidence>
<dbReference type="RefSeq" id="WP_175186858.1">
    <property type="nucleotide sequence ID" value="NZ_JABVZQ010000002.1"/>
</dbReference>
<evidence type="ECO:0000256" key="8">
    <source>
        <dbReference type="ARBA" id="ARBA00023052"/>
    </source>
</evidence>
<evidence type="ECO:0000256" key="3">
    <source>
        <dbReference type="ARBA" id="ARBA00007131"/>
    </source>
</evidence>
<dbReference type="GO" id="GO:0004802">
    <property type="term" value="F:transketolase activity"/>
    <property type="evidence" value="ECO:0007669"/>
    <property type="project" value="UniProtKB-EC"/>
</dbReference>
<evidence type="ECO:0000256" key="7">
    <source>
        <dbReference type="ARBA" id="ARBA00022842"/>
    </source>
</evidence>
<dbReference type="InterPro" id="IPR049557">
    <property type="entry name" value="Transketolase_CS"/>
</dbReference>
<evidence type="ECO:0000256" key="2">
    <source>
        <dbReference type="ARBA" id="ARBA00001964"/>
    </source>
</evidence>
<evidence type="ECO:0000256" key="5">
    <source>
        <dbReference type="ARBA" id="ARBA00022679"/>
    </source>
</evidence>
<evidence type="ECO:0000256" key="10">
    <source>
        <dbReference type="NCBIfam" id="TIGR00232"/>
    </source>
</evidence>
<keyword evidence="8" id="KW-0786">Thiamine pyrophosphate</keyword>
<dbReference type="InterPro" id="IPR005474">
    <property type="entry name" value="Transketolase_N"/>
</dbReference>
<evidence type="ECO:0000313" key="13">
    <source>
        <dbReference type="Proteomes" id="UP000619838"/>
    </source>
</evidence>
<dbReference type="EMBL" id="JADGII010000001">
    <property type="protein sequence ID" value="MBF0635635.1"/>
    <property type="molecule type" value="Genomic_DNA"/>
</dbReference>
<comment type="similarity">
    <text evidence="3">Belongs to the transketolase family.</text>
</comment>
<protein>
    <recommendedName>
        <fullName evidence="4 10">Transketolase</fullName>
        <ecNumber evidence="4 10">2.2.1.1</ecNumber>
    </recommendedName>
</protein>
<evidence type="ECO:0000256" key="4">
    <source>
        <dbReference type="ARBA" id="ARBA00013152"/>
    </source>
</evidence>
<dbReference type="Gene3D" id="3.40.50.920">
    <property type="match status" value="1"/>
</dbReference>
<dbReference type="EC" id="2.2.1.1" evidence="4 10"/>
<reference evidence="12 13" key="1">
    <citation type="journal article" date="2020" name="Microorganisms">
        <title>Simultaneous Genome Sequencing of Prosthecochloris ethylica and Desulfuromonas acetoxidans within a Syntrophic Mixture Reveals Unique Pili and Protein Interactions.</title>
        <authorList>
            <person name="Kyndt J.A."/>
            <person name="Van Beeumen J.J."/>
            <person name="Meyer T.E."/>
        </authorList>
    </citation>
    <scope>NUCLEOTIDE SEQUENCE [LARGE SCALE GENOMIC DNA]</scope>
    <source>
        <strain evidence="12 13">N3</strain>
    </source>
</reference>
<dbReference type="PANTHER" id="PTHR43522:SF2">
    <property type="entry name" value="TRANSKETOLASE 1-RELATED"/>
    <property type="match status" value="1"/>
</dbReference>
<name>A0ABR9XPC9_9CHLB</name>
<dbReference type="NCBIfam" id="TIGR00232">
    <property type="entry name" value="tktlase_bact"/>
    <property type="match status" value="1"/>
</dbReference>
<evidence type="ECO:0000313" key="12">
    <source>
        <dbReference type="EMBL" id="MBF0635635.1"/>
    </source>
</evidence>
<dbReference type="InterPro" id="IPR055152">
    <property type="entry name" value="Transketolase-like_C_2"/>
</dbReference>
<dbReference type="Proteomes" id="UP000619838">
    <property type="component" value="Unassembled WGS sequence"/>
</dbReference>
<dbReference type="CDD" id="cd02012">
    <property type="entry name" value="TPP_TK"/>
    <property type="match status" value="1"/>
</dbReference>
<evidence type="ECO:0000256" key="6">
    <source>
        <dbReference type="ARBA" id="ARBA00022723"/>
    </source>
</evidence>
<proteinExistence type="inferred from homology"/>
<dbReference type="SUPFAM" id="SSF52518">
    <property type="entry name" value="Thiamin diphosphate-binding fold (THDP-binding)"/>
    <property type="match status" value="2"/>
</dbReference>
<keyword evidence="5 12" id="KW-0808">Transferase</keyword>
<organism evidence="12 13">
    <name type="scientific">Prosthecochloris ethylica</name>
    <dbReference type="NCBI Taxonomy" id="2743976"/>
    <lineage>
        <taxon>Bacteria</taxon>
        <taxon>Pseudomonadati</taxon>
        <taxon>Chlorobiota</taxon>
        <taxon>Chlorobiia</taxon>
        <taxon>Chlorobiales</taxon>
        <taxon>Chlorobiaceae</taxon>
        <taxon>Prosthecochloris</taxon>
    </lineage>
</organism>
<dbReference type="InterPro" id="IPR005478">
    <property type="entry name" value="Transketolase_bac-like"/>
</dbReference>
<dbReference type="InterPro" id="IPR029061">
    <property type="entry name" value="THDP-binding"/>
</dbReference>
<keyword evidence="6" id="KW-0479">Metal-binding</keyword>
<dbReference type="CDD" id="cd07033">
    <property type="entry name" value="TPP_PYR_DXS_TK_like"/>
    <property type="match status" value="1"/>
</dbReference>
<dbReference type="SMART" id="SM00861">
    <property type="entry name" value="Transket_pyr"/>
    <property type="match status" value="1"/>
</dbReference>
<accession>A0ABR9XPC9</accession>
<comment type="caution">
    <text evidence="12">The sequence shown here is derived from an EMBL/GenBank/DDBJ whole genome shotgun (WGS) entry which is preliminary data.</text>
</comment>
<comment type="cofactor">
    <cofactor evidence="2">
        <name>thiamine diphosphate</name>
        <dbReference type="ChEBI" id="CHEBI:58937"/>
    </cofactor>
</comment>